<organism evidence="1 2">
    <name type="scientific">Methylorubrum suomiense</name>
    <dbReference type="NCBI Taxonomy" id="144191"/>
    <lineage>
        <taxon>Bacteria</taxon>
        <taxon>Pseudomonadati</taxon>
        <taxon>Pseudomonadota</taxon>
        <taxon>Alphaproteobacteria</taxon>
        <taxon>Hyphomicrobiales</taxon>
        <taxon>Methylobacteriaceae</taxon>
        <taxon>Methylorubrum</taxon>
    </lineage>
</organism>
<proteinExistence type="predicted"/>
<dbReference type="Proteomes" id="UP001055093">
    <property type="component" value="Unassembled WGS sequence"/>
</dbReference>
<dbReference type="RefSeq" id="WP_238308653.1">
    <property type="nucleotide sequence ID" value="NZ_BPRE01000020.1"/>
</dbReference>
<reference evidence="1" key="1">
    <citation type="journal article" date="2021" name="Front. Microbiol.">
        <title>Comprehensive Comparative Genomics and Phenotyping of Methylobacterium Species.</title>
        <authorList>
            <person name="Alessa O."/>
            <person name="Ogura Y."/>
            <person name="Fujitani Y."/>
            <person name="Takami H."/>
            <person name="Hayashi T."/>
            <person name="Sahin N."/>
            <person name="Tani A."/>
        </authorList>
    </citation>
    <scope>NUCLEOTIDE SEQUENCE</scope>
    <source>
        <strain evidence="1">DSM 14458</strain>
    </source>
</reference>
<evidence type="ECO:0000313" key="1">
    <source>
        <dbReference type="EMBL" id="GJE78071.1"/>
    </source>
</evidence>
<name>A0ABQ4V0E7_9HYPH</name>
<sequence>MAERKVRHAHELEAAGEPRWSARMKDGLLMVTDEASGEEFQATAYTTEGDGVRFSLPGENGLRFLAVGAPGHEEFLAVLEKQSPLKSAPAKPAPEKKVA</sequence>
<dbReference type="EMBL" id="BPRE01000020">
    <property type="protein sequence ID" value="GJE78071.1"/>
    <property type="molecule type" value="Genomic_DNA"/>
</dbReference>
<accession>A0ABQ4V0E7</accession>
<keyword evidence="2" id="KW-1185">Reference proteome</keyword>
<gene>
    <name evidence="1" type="ORF">BGCPKDLD_4682</name>
</gene>
<evidence type="ECO:0000313" key="2">
    <source>
        <dbReference type="Proteomes" id="UP001055093"/>
    </source>
</evidence>
<reference evidence="1" key="2">
    <citation type="submission" date="2021-08" db="EMBL/GenBank/DDBJ databases">
        <authorList>
            <person name="Tani A."/>
            <person name="Ola A."/>
            <person name="Ogura Y."/>
            <person name="Katsura K."/>
            <person name="Hayashi T."/>
        </authorList>
    </citation>
    <scope>NUCLEOTIDE SEQUENCE</scope>
    <source>
        <strain evidence="1">DSM 14458</strain>
    </source>
</reference>
<comment type="caution">
    <text evidence="1">The sequence shown here is derived from an EMBL/GenBank/DDBJ whole genome shotgun (WGS) entry which is preliminary data.</text>
</comment>
<protein>
    <submittedName>
        <fullName evidence="1">Uncharacterized protein</fullName>
    </submittedName>
</protein>